<keyword evidence="3" id="KW-0158">Chromosome</keyword>
<dbReference type="InterPro" id="IPR011515">
    <property type="entry name" value="Shugoshin_C"/>
</dbReference>
<dbReference type="Proteomes" id="UP000522663">
    <property type="component" value="Unassembled WGS sequence"/>
</dbReference>
<feature type="non-terminal residue" evidence="11">
    <location>
        <position position="1"/>
    </location>
</feature>
<evidence type="ECO:0000256" key="2">
    <source>
        <dbReference type="ARBA" id="ARBA00010845"/>
    </source>
</evidence>
<organism evidence="11 12">
    <name type="scientific">Odontophorus gujanensis</name>
    <name type="common">marbled wood quail</name>
    <dbReference type="NCBI Taxonomy" id="886794"/>
    <lineage>
        <taxon>Eukaryota</taxon>
        <taxon>Metazoa</taxon>
        <taxon>Chordata</taxon>
        <taxon>Craniata</taxon>
        <taxon>Vertebrata</taxon>
        <taxon>Euteleostomi</taxon>
        <taxon>Archelosauria</taxon>
        <taxon>Archosauria</taxon>
        <taxon>Dinosauria</taxon>
        <taxon>Saurischia</taxon>
        <taxon>Theropoda</taxon>
        <taxon>Coelurosauria</taxon>
        <taxon>Aves</taxon>
        <taxon>Neognathae</taxon>
        <taxon>Galloanserae</taxon>
        <taxon>Galliformes</taxon>
        <taxon>Odontophoridae</taxon>
        <taxon>Odontophorus</taxon>
    </lineage>
</organism>
<comment type="caution">
    <text evidence="11">The sequence shown here is derived from an EMBL/GenBank/DDBJ whole genome shotgun (WGS) entry which is preliminary data.</text>
</comment>
<dbReference type="GO" id="GO:0000776">
    <property type="term" value="C:kinetochore"/>
    <property type="evidence" value="ECO:0007669"/>
    <property type="project" value="TreeGrafter"/>
</dbReference>
<dbReference type="PANTHER" id="PTHR21577:SF3">
    <property type="entry name" value="SHUGOSHIN 1-RELATED"/>
    <property type="match status" value="1"/>
</dbReference>
<name>A0A7K9YND0_9GALL</name>
<dbReference type="InterPro" id="IPR038889">
    <property type="entry name" value="Shugoshin1/2"/>
</dbReference>
<keyword evidence="12" id="KW-1185">Reference proteome</keyword>
<keyword evidence="8" id="KW-0137">Centromere</keyword>
<feature type="non-terminal residue" evidence="11">
    <location>
        <position position="136"/>
    </location>
</feature>
<proteinExistence type="inferred from homology"/>
<dbReference type="PANTHER" id="PTHR21577">
    <property type="entry name" value="SHUGOSHIN"/>
    <property type="match status" value="1"/>
</dbReference>
<evidence type="ECO:0000256" key="3">
    <source>
        <dbReference type="ARBA" id="ARBA00022454"/>
    </source>
</evidence>
<comment type="subcellular location">
    <subcellularLocation>
        <location evidence="1">Chromosome</location>
        <location evidence="1">Centromere</location>
    </subcellularLocation>
</comment>
<evidence type="ECO:0000313" key="11">
    <source>
        <dbReference type="EMBL" id="NXJ10474.1"/>
    </source>
</evidence>
<dbReference type="GO" id="GO:0045132">
    <property type="term" value="P:meiotic chromosome segregation"/>
    <property type="evidence" value="ECO:0007669"/>
    <property type="project" value="InterPro"/>
</dbReference>
<evidence type="ECO:0000256" key="5">
    <source>
        <dbReference type="ARBA" id="ARBA00022829"/>
    </source>
</evidence>
<dbReference type="Pfam" id="PF07557">
    <property type="entry name" value="Shugoshin_C"/>
    <property type="match status" value="1"/>
</dbReference>
<evidence type="ECO:0000256" key="1">
    <source>
        <dbReference type="ARBA" id="ARBA00004584"/>
    </source>
</evidence>
<evidence type="ECO:0000256" key="6">
    <source>
        <dbReference type="ARBA" id="ARBA00023054"/>
    </source>
</evidence>
<keyword evidence="6" id="KW-0175">Coiled coil</keyword>
<evidence type="ECO:0000256" key="8">
    <source>
        <dbReference type="ARBA" id="ARBA00023328"/>
    </source>
</evidence>
<dbReference type="AlphaFoldDB" id="A0A7K9YND0"/>
<dbReference type="GO" id="GO:0051301">
    <property type="term" value="P:cell division"/>
    <property type="evidence" value="ECO:0007669"/>
    <property type="project" value="UniProtKB-KW"/>
</dbReference>
<evidence type="ECO:0000256" key="9">
    <source>
        <dbReference type="SAM" id="MobiDB-lite"/>
    </source>
</evidence>
<sequence>ALDNLNASMNSILKNSEILGKTDQDEALDSGKAKQKSDHVSREIYEKTLTCYHGRTALQDVTNTSEFSHPSLPKSPQILEENSAQPVRRAKAAICYKEPSLNRKLRRGDQFTDTQFLHSPVYEVKKKRSCRSKSKF</sequence>
<evidence type="ECO:0000256" key="4">
    <source>
        <dbReference type="ARBA" id="ARBA00022618"/>
    </source>
</evidence>
<protein>
    <submittedName>
        <fullName evidence="11">SGO1 protein</fullName>
    </submittedName>
</protein>
<evidence type="ECO:0000313" key="12">
    <source>
        <dbReference type="Proteomes" id="UP000522663"/>
    </source>
</evidence>
<evidence type="ECO:0000259" key="10">
    <source>
        <dbReference type="Pfam" id="PF07557"/>
    </source>
</evidence>
<dbReference type="EMBL" id="VXAB01007545">
    <property type="protein sequence ID" value="NXJ10474.1"/>
    <property type="molecule type" value="Genomic_DNA"/>
</dbReference>
<feature type="domain" description="Shugoshin C-terminal" evidence="10">
    <location>
        <begin position="88"/>
        <end position="107"/>
    </location>
</feature>
<feature type="region of interest" description="Disordered" evidence="9">
    <location>
        <begin position="63"/>
        <end position="85"/>
    </location>
</feature>
<accession>A0A7K9YND0</accession>
<dbReference type="OrthoDB" id="5990092at2759"/>
<keyword evidence="7" id="KW-0131">Cell cycle</keyword>
<gene>
    <name evidence="11" type="primary">Sgo1_1</name>
    <name evidence="11" type="ORF">ODOGUJ_R12146</name>
</gene>
<evidence type="ECO:0000256" key="7">
    <source>
        <dbReference type="ARBA" id="ARBA00023306"/>
    </source>
</evidence>
<dbReference type="GO" id="GO:0005634">
    <property type="term" value="C:nucleus"/>
    <property type="evidence" value="ECO:0007669"/>
    <property type="project" value="InterPro"/>
</dbReference>
<comment type="similarity">
    <text evidence="2">Belongs to the shugoshin family.</text>
</comment>
<dbReference type="GO" id="GO:0051177">
    <property type="term" value="P:meiotic sister chromatid cohesion"/>
    <property type="evidence" value="ECO:0007669"/>
    <property type="project" value="TreeGrafter"/>
</dbReference>
<reference evidence="11 12" key="1">
    <citation type="submission" date="2019-09" db="EMBL/GenBank/DDBJ databases">
        <title>Bird 10,000 Genomes (B10K) Project - Family phase.</title>
        <authorList>
            <person name="Zhang G."/>
        </authorList>
    </citation>
    <scope>NUCLEOTIDE SEQUENCE [LARGE SCALE GENOMIC DNA]</scope>
    <source>
        <strain evidence="11">B10K-DU-001-53</strain>
        <tissue evidence="11">Muscle</tissue>
    </source>
</reference>
<keyword evidence="4" id="KW-0132">Cell division</keyword>
<keyword evidence="5" id="KW-0159">Chromosome partition</keyword>